<dbReference type="AlphaFoldDB" id="A0A0S4WFK4"/>
<name>A0A0S4WFK4_RALSL</name>
<dbReference type="SUPFAM" id="SSF52540">
    <property type="entry name" value="P-loop containing nucleoside triphosphate hydrolases"/>
    <property type="match status" value="1"/>
</dbReference>
<sequence>MNDNNKDLRSDISKSVLQRYAKAIVHMRQQLSRNRFGLVFGAGIGVDFKFPSWETLLERIASHPDVQADQLISRTGGNSTTLAQQLFQSYKAKCDEANSAEDKSPRMREMELRAGWRTIVRECLYDGLPSDINELVRDDRYLHSLLPLIKNSPLTVTYNFDDTIQRLLLQESQKSGEKTRGYRTLWSGNAQLHSRSGGVIYHPNGFLPYLEGERPSDHLVFSEDSFADQLIDSMAGRYASLSTHFSQTTCLLVGLSLQDPTLKHLLRQSAVHFPGHFHYFVRFVGDPDKRDSVCDNAEAAANFNVYNLNTLFLTAEEISALGNLISAEEKQFSAVAQEVVKHSSFRFFVVGSVAAGKSTTVNHFRSMLTQDEWTEQRAANMEKAPDLLTEDEKKTIDQWVAEQVNQKNLNLMSSTSSGIHVIDRAPLDAFAFTLNKEEWPAKAKLLREAITPGLAVNRKLVPGHVIFLQNDPNVMAERAISLHKKTTARKLSDQQDELLHVYKKLKPKSGVTIINAFQKSPGEVAKEAARVIFSEKYEEADMHQLLLDIEEKGYDA</sequence>
<dbReference type="Pfam" id="PF13289">
    <property type="entry name" value="SIR2_2"/>
    <property type="match status" value="1"/>
</dbReference>
<dbReference type="Gene3D" id="3.40.50.300">
    <property type="entry name" value="P-loop containing nucleotide triphosphate hydrolases"/>
    <property type="match status" value="1"/>
</dbReference>
<dbReference type="EMBL" id="LN899827">
    <property type="protein sequence ID" value="CUV45018.1"/>
    <property type="molecule type" value="Genomic_DNA"/>
</dbReference>
<reference evidence="1" key="1">
    <citation type="submission" date="2015-10" db="EMBL/GenBank/DDBJ databases">
        <authorList>
            <person name="Gilbert D.G."/>
        </authorList>
    </citation>
    <scope>NUCLEOTIDE SEQUENCE</scope>
    <source>
        <strain evidence="1">Phyl III-seqv23</strain>
    </source>
</reference>
<accession>A0A0S4WFK4</accession>
<organism evidence="1">
    <name type="scientific">Ralstonia solanacearum</name>
    <name type="common">Pseudomonas solanacearum</name>
    <dbReference type="NCBI Taxonomy" id="305"/>
    <lineage>
        <taxon>Bacteria</taxon>
        <taxon>Pseudomonadati</taxon>
        <taxon>Pseudomonadota</taxon>
        <taxon>Betaproteobacteria</taxon>
        <taxon>Burkholderiales</taxon>
        <taxon>Burkholderiaceae</taxon>
        <taxon>Ralstonia</taxon>
        <taxon>Ralstonia solanacearum species complex</taxon>
    </lineage>
</organism>
<evidence type="ECO:0000313" key="1">
    <source>
        <dbReference type="EMBL" id="CUV45018.1"/>
    </source>
</evidence>
<gene>
    <name evidence="1" type="ORF">TO10_v1_240005</name>
</gene>
<dbReference type="InterPro" id="IPR027417">
    <property type="entry name" value="P-loop_NTPase"/>
</dbReference>
<proteinExistence type="predicted"/>
<protein>
    <submittedName>
        <fullName evidence="1">Uncharacterized protein</fullName>
    </submittedName>
</protein>